<evidence type="ECO:0000313" key="1">
    <source>
        <dbReference type="EMBL" id="AHG86061.1"/>
    </source>
</evidence>
<dbReference type="Proteomes" id="UP000019086">
    <property type="component" value="Chromosome"/>
</dbReference>
<gene>
    <name evidence="1" type="ORF">F544_8320</name>
</gene>
<dbReference type="RefSeq" id="WP_025289170.1">
    <property type="nucleotide sequence ID" value="NZ_CP006956.1"/>
</dbReference>
<reference evidence="1 2" key="1">
    <citation type="submission" date="2013-12" db="EMBL/GenBank/DDBJ databases">
        <title>Annotation of the Bibersteinia trehalosi USDA-ARS-USMARC-190 complete genome.</title>
        <authorList>
            <person name="Harhay G.P."/>
            <person name="McVey S."/>
            <person name="Clawson M.L."/>
            <person name="Bono J."/>
            <person name="Heaton M.P."/>
            <person name="Chitko-Mckown C.G."/>
            <person name="Harhay D.M."/>
            <person name="Smith T.P.L."/>
        </authorList>
    </citation>
    <scope>NUCLEOTIDE SEQUENCE [LARGE SCALE GENOMIC DNA]</scope>
    <source>
        <strain evidence="1 2">USDA-ARS-USMARC-190</strain>
    </source>
</reference>
<dbReference type="EMBL" id="CP006956">
    <property type="protein sequence ID" value="AHG86061.1"/>
    <property type="molecule type" value="Genomic_DNA"/>
</dbReference>
<proteinExistence type="predicted"/>
<dbReference type="HOGENOM" id="CLU_2128601_0_0_6"/>
<dbReference type="KEGG" id="btra:F544_8320"/>
<evidence type="ECO:0000313" key="2">
    <source>
        <dbReference type="Proteomes" id="UP000019086"/>
    </source>
</evidence>
<protein>
    <submittedName>
        <fullName evidence="1">Uncharacterized protein</fullName>
    </submittedName>
</protein>
<accession>W0R5L0</accession>
<name>W0R5L0_BIBTR</name>
<dbReference type="AlphaFoldDB" id="W0R5L0"/>
<dbReference type="PATRIC" id="fig|1263832.3.peg.824"/>
<organism evidence="1 2">
    <name type="scientific">Bibersteinia trehalosi USDA-ARS-USMARC-190</name>
    <dbReference type="NCBI Taxonomy" id="1263832"/>
    <lineage>
        <taxon>Bacteria</taxon>
        <taxon>Pseudomonadati</taxon>
        <taxon>Pseudomonadota</taxon>
        <taxon>Gammaproteobacteria</taxon>
        <taxon>Pasteurellales</taxon>
        <taxon>Pasteurellaceae</taxon>
        <taxon>Bibersteinia</taxon>
    </lineage>
</organism>
<sequence length="134" mass="15373">MFFFLNPAVFANVDTPYPPELMKFLGCGRENSLQASEAMAILAEYKKTLNPFPKPSSRKGSSNKPEVIAYRQEAERIREMFQKKEEEYCAAKNPISSYEDIVKLPISDFANILQKNYFYGNQFAFNSMEAILDC</sequence>